<organism evidence="1 2">
    <name type="scientific">Thraustotheca clavata</name>
    <dbReference type="NCBI Taxonomy" id="74557"/>
    <lineage>
        <taxon>Eukaryota</taxon>
        <taxon>Sar</taxon>
        <taxon>Stramenopiles</taxon>
        <taxon>Oomycota</taxon>
        <taxon>Saprolegniomycetes</taxon>
        <taxon>Saprolegniales</taxon>
        <taxon>Achlyaceae</taxon>
        <taxon>Thraustotheca</taxon>
    </lineage>
</organism>
<proteinExistence type="predicted"/>
<accession>A0A1W0A9F4</accession>
<name>A0A1W0A9F4_9STRA</name>
<gene>
    <name evidence="1" type="ORF">THRCLA_01038</name>
</gene>
<protein>
    <submittedName>
        <fullName evidence="1">Uncharacterized protein</fullName>
    </submittedName>
</protein>
<evidence type="ECO:0000313" key="1">
    <source>
        <dbReference type="EMBL" id="OQS06932.1"/>
    </source>
</evidence>
<dbReference type="AlphaFoldDB" id="A0A1W0A9F4"/>
<sequence length="607" mass="68032">MPSNANLVQVAIEQSYSESITLAKAHPVYPVALITAKLTSLEHASLRNTIADALAWLPIQYCWIDFNRTWELTHTILRQVRCGKKYNDNSAVYLDPVLRNTLWNNLPTTTSSWHCTLRKHNVTTRDFIFQLQWQDGIFPGLEQNINIVNAIGIIFPVFIKCTPEKYDSSVAWSTLLSPSPGIDMNQVDYCNATLIRISSNYFLGQQCDGFNTSSYEGFSALYNEDRYLHNEPGLLHEALCPFSSNLWVVPVHEILSDLVISSDLCALTNMSPTMSASYMLLQSIAFTPIPPSWNNEVMYYGGTPTCLFNSPQMFVQNSISYSDKCEEELPLIVTVMPFSMMFSMFLTYNFTTIESICNLQNSSLRRFDQIASKHISVFELAIKAINKLNISIIQFASDPTQMDYTLSTQSLIDGNSPWAFYGWAMLSDWVLGTREVISIEGDNGTFVLISEAYCTSSMTLNQGLLTESQVPTTFSTQLAPKTSLIPKAKRFGMTTVAIGAAYIGISISSSISYFQLLHVNLPNGLIWKIFNTTGVHVFISNLLFKVSAFCNSTFILSLDYTTANTPGQYNLTNLHITFNGRTGARMQYTDLTELATAIVALRNMDPY</sequence>
<keyword evidence="2" id="KW-1185">Reference proteome</keyword>
<dbReference type="EMBL" id="JNBS01000291">
    <property type="protein sequence ID" value="OQS06932.1"/>
    <property type="molecule type" value="Genomic_DNA"/>
</dbReference>
<evidence type="ECO:0000313" key="2">
    <source>
        <dbReference type="Proteomes" id="UP000243217"/>
    </source>
</evidence>
<comment type="caution">
    <text evidence="1">The sequence shown here is derived from an EMBL/GenBank/DDBJ whole genome shotgun (WGS) entry which is preliminary data.</text>
</comment>
<reference evidence="1 2" key="1">
    <citation type="journal article" date="2014" name="Genome Biol. Evol.">
        <title>The secreted proteins of Achlya hypogyna and Thraustotheca clavata identify the ancestral oomycete secretome and reveal gene acquisitions by horizontal gene transfer.</title>
        <authorList>
            <person name="Misner I."/>
            <person name="Blouin N."/>
            <person name="Leonard G."/>
            <person name="Richards T.A."/>
            <person name="Lane C.E."/>
        </authorList>
    </citation>
    <scope>NUCLEOTIDE SEQUENCE [LARGE SCALE GENOMIC DNA]</scope>
    <source>
        <strain evidence="1 2">ATCC 34112</strain>
    </source>
</reference>
<dbReference type="Proteomes" id="UP000243217">
    <property type="component" value="Unassembled WGS sequence"/>
</dbReference>